<comment type="pathway">
    <text evidence="2">Secondary metabolite biosynthesis.</text>
</comment>
<comment type="cofactor">
    <cofactor evidence="1 8">
        <name>heme</name>
        <dbReference type="ChEBI" id="CHEBI:30413"/>
    </cofactor>
</comment>
<accession>W4K397</accession>
<sequence length="544" mass="60738">MDYATPLLAGFLTCIFLHKCPVRGDVALAIHMAILFGCYLIRFFDGYVERWQLLSDPLKTIFLHDSATTLTTIAYRVSPIHPLYRFPGPLIHKITSLQTAYIVYSGRRHLIVAGLHARYGKYVRIGPNTLSINSHVAVSPIYASTVPMDKSRAYQFGDAKGKGLFFMRKVEEHNGRRRQWAGAFSVHSLKEHKITLERRAFELVECIGMRHDGNGVVNLSQCLHHFAYDAMGDIVFGNSSRLDLMKEGDPEGLITSGQSATIAFESLGEVPSLSEILWHLPVTDRLRRLEYYAGKLMTARQNMDSCAEHHDLASHLLCASDPSRQKLPPEDLRADALFAIQAGSDTPAGVLTFLFYFLLSHRDVYDKLREELDDHLSTQGEGFIDGTLDELPYLNAVVNETLRLGTPFGGFPRVVPQGGIVIDDQFIPQDTIVSVPTYTQEISEENFWPEPLSFKPERWLPGGLGPGSRARKSAIMAFSYGPFGCLGKSLAIHELLIVTARLLLNYDLTLSASFDHEAFSAGVYNIRAALFSYPLLVVATRRRG</sequence>
<dbReference type="PRINTS" id="PR00385">
    <property type="entry name" value="P450"/>
</dbReference>
<dbReference type="PANTHER" id="PTHR24305">
    <property type="entry name" value="CYTOCHROME P450"/>
    <property type="match status" value="1"/>
</dbReference>
<dbReference type="EMBL" id="KI925460">
    <property type="protein sequence ID" value="ETW79556.1"/>
    <property type="molecule type" value="Genomic_DNA"/>
</dbReference>
<proteinExistence type="inferred from homology"/>
<keyword evidence="7 9" id="KW-0503">Monooxygenase</keyword>
<dbReference type="Pfam" id="PF00067">
    <property type="entry name" value="p450"/>
    <property type="match status" value="1"/>
</dbReference>
<dbReference type="KEGG" id="hir:HETIRDRAFT_171919"/>
<dbReference type="SUPFAM" id="SSF48264">
    <property type="entry name" value="Cytochrome P450"/>
    <property type="match status" value="1"/>
</dbReference>
<keyword evidence="8" id="KW-0349">Heme</keyword>
<dbReference type="GO" id="GO:0005506">
    <property type="term" value="F:iron ion binding"/>
    <property type="evidence" value="ECO:0007669"/>
    <property type="project" value="InterPro"/>
</dbReference>
<organism evidence="9 10">
    <name type="scientific">Heterobasidion irregulare (strain TC 32-1)</name>
    <dbReference type="NCBI Taxonomy" id="747525"/>
    <lineage>
        <taxon>Eukaryota</taxon>
        <taxon>Fungi</taxon>
        <taxon>Dikarya</taxon>
        <taxon>Basidiomycota</taxon>
        <taxon>Agaricomycotina</taxon>
        <taxon>Agaricomycetes</taxon>
        <taxon>Russulales</taxon>
        <taxon>Bondarzewiaceae</taxon>
        <taxon>Heterobasidion</taxon>
        <taxon>Heterobasidion annosum species complex</taxon>
    </lineage>
</organism>
<dbReference type="eggNOG" id="KOG0158">
    <property type="taxonomic scope" value="Eukaryota"/>
</dbReference>
<dbReference type="GO" id="GO:0020037">
    <property type="term" value="F:heme binding"/>
    <property type="evidence" value="ECO:0007669"/>
    <property type="project" value="InterPro"/>
</dbReference>
<keyword evidence="6 8" id="KW-0408">Iron</keyword>
<dbReference type="HOGENOM" id="CLU_001570_14_10_1"/>
<keyword evidence="5" id="KW-0560">Oxidoreductase</keyword>
<evidence type="ECO:0000256" key="3">
    <source>
        <dbReference type="ARBA" id="ARBA00010617"/>
    </source>
</evidence>
<dbReference type="GO" id="GO:0016705">
    <property type="term" value="F:oxidoreductase activity, acting on paired donors, with incorporation or reduction of molecular oxygen"/>
    <property type="evidence" value="ECO:0007669"/>
    <property type="project" value="InterPro"/>
</dbReference>
<protein>
    <submittedName>
        <fullName evidence="9">Cytochrome P450 monooxygenase 23</fullName>
    </submittedName>
</protein>
<dbReference type="PANTHER" id="PTHR24305:SF187">
    <property type="entry name" value="P450, PUTATIVE (EUROFUNG)-RELATED"/>
    <property type="match status" value="1"/>
</dbReference>
<keyword evidence="4 8" id="KW-0479">Metal-binding</keyword>
<evidence type="ECO:0000256" key="8">
    <source>
        <dbReference type="PIRSR" id="PIRSR602401-1"/>
    </source>
</evidence>
<dbReference type="InParanoid" id="W4K397"/>
<dbReference type="AlphaFoldDB" id="W4K397"/>
<dbReference type="InterPro" id="IPR050121">
    <property type="entry name" value="Cytochrome_P450_monoxygenase"/>
</dbReference>
<evidence type="ECO:0000256" key="2">
    <source>
        <dbReference type="ARBA" id="ARBA00005179"/>
    </source>
</evidence>
<evidence type="ECO:0000256" key="7">
    <source>
        <dbReference type="ARBA" id="ARBA00023033"/>
    </source>
</evidence>
<evidence type="ECO:0000313" key="10">
    <source>
        <dbReference type="Proteomes" id="UP000030671"/>
    </source>
</evidence>
<evidence type="ECO:0000313" key="9">
    <source>
        <dbReference type="EMBL" id="ETW79556.1"/>
    </source>
</evidence>
<dbReference type="InterPro" id="IPR036396">
    <property type="entry name" value="Cyt_P450_sf"/>
</dbReference>
<gene>
    <name evidence="9" type="primary">cyp23</name>
    <name evidence="9" type="ORF">HETIRDRAFT_171919</name>
</gene>
<dbReference type="GeneID" id="20668370"/>
<reference evidence="9 10" key="1">
    <citation type="journal article" date="2012" name="New Phytol.">
        <title>Insight into trade-off between wood decay and parasitism from the genome of a fungal forest pathogen.</title>
        <authorList>
            <person name="Olson A."/>
            <person name="Aerts A."/>
            <person name="Asiegbu F."/>
            <person name="Belbahri L."/>
            <person name="Bouzid O."/>
            <person name="Broberg A."/>
            <person name="Canback B."/>
            <person name="Coutinho P.M."/>
            <person name="Cullen D."/>
            <person name="Dalman K."/>
            <person name="Deflorio G."/>
            <person name="van Diepen L.T."/>
            <person name="Dunand C."/>
            <person name="Duplessis S."/>
            <person name="Durling M."/>
            <person name="Gonthier P."/>
            <person name="Grimwood J."/>
            <person name="Fossdal C.G."/>
            <person name="Hansson D."/>
            <person name="Henrissat B."/>
            <person name="Hietala A."/>
            <person name="Himmelstrand K."/>
            <person name="Hoffmeister D."/>
            <person name="Hogberg N."/>
            <person name="James T.Y."/>
            <person name="Karlsson M."/>
            <person name="Kohler A."/>
            <person name="Kues U."/>
            <person name="Lee Y.H."/>
            <person name="Lin Y.C."/>
            <person name="Lind M."/>
            <person name="Lindquist E."/>
            <person name="Lombard V."/>
            <person name="Lucas S."/>
            <person name="Lunden K."/>
            <person name="Morin E."/>
            <person name="Murat C."/>
            <person name="Park J."/>
            <person name="Raffaello T."/>
            <person name="Rouze P."/>
            <person name="Salamov A."/>
            <person name="Schmutz J."/>
            <person name="Solheim H."/>
            <person name="Stahlberg J."/>
            <person name="Velez H."/>
            <person name="de Vries R.P."/>
            <person name="Wiebenga A."/>
            <person name="Woodward S."/>
            <person name="Yakovlev I."/>
            <person name="Garbelotto M."/>
            <person name="Martin F."/>
            <person name="Grigoriev I.V."/>
            <person name="Stenlid J."/>
        </authorList>
    </citation>
    <scope>NUCLEOTIDE SEQUENCE [LARGE SCALE GENOMIC DNA]</scope>
    <source>
        <strain evidence="9 10">TC 32-1</strain>
    </source>
</reference>
<dbReference type="PRINTS" id="PR00463">
    <property type="entry name" value="EP450I"/>
</dbReference>
<evidence type="ECO:0000256" key="5">
    <source>
        <dbReference type="ARBA" id="ARBA00023002"/>
    </source>
</evidence>
<dbReference type="STRING" id="747525.W4K397"/>
<dbReference type="Proteomes" id="UP000030671">
    <property type="component" value="Unassembled WGS sequence"/>
</dbReference>
<name>W4K397_HETIT</name>
<dbReference type="OrthoDB" id="6692864at2759"/>
<dbReference type="RefSeq" id="XP_009548136.1">
    <property type="nucleotide sequence ID" value="XM_009549841.1"/>
</dbReference>
<dbReference type="InterPro" id="IPR002401">
    <property type="entry name" value="Cyt_P450_E_grp-I"/>
</dbReference>
<evidence type="ECO:0000256" key="4">
    <source>
        <dbReference type="ARBA" id="ARBA00022723"/>
    </source>
</evidence>
<keyword evidence="10" id="KW-1185">Reference proteome</keyword>
<dbReference type="Gene3D" id="1.10.630.10">
    <property type="entry name" value="Cytochrome P450"/>
    <property type="match status" value="1"/>
</dbReference>
<dbReference type="InterPro" id="IPR001128">
    <property type="entry name" value="Cyt_P450"/>
</dbReference>
<evidence type="ECO:0000256" key="1">
    <source>
        <dbReference type="ARBA" id="ARBA00001971"/>
    </source>
</evidence>
<dbReference type="GO" id="GO:0004497">
    <property type="term" value="F:monooxygenase activity"/>
    <property type="evidence" value="ECO:0007669"/>
    <property type="project" value="UniProtKB-KW"/>
</dbReference>
<feature type="binding site" description="axial binding residue" evidence="8">
    <location>
        <position position="485"/>
    </location>
    <ligand>
        <name>heme</name>
        <dbReference type="ChEBI" id="CHEBI:30413"/>
    </ligand>
    <ligandPart>
        <name>Fe</name>
        <dbReference type="ChEBI" id="CHEBI:18248"/>
    </ligandPart>
</feature>
<evidence type="ECO:0000256" key="6">
    <source>
        <dbReference type="ARBA" id="ARBA00023004"/>
    </source>
</evidence>
<comment type="similarity">
    <text evidence="3">Belongs to the cytochrome P450 family.</text>
</comment>